<evidence type="ECO:0000256" key="4">
    <source>
        <dbReference type="ARBA" id="ARBA00023172"/>
    </source>
</evidence>
<evidence type="ECO:0000313" key="8">
    <source>
        <dbReference type="EMBL" id="AKQ47721.1"/>
    </source>
</evidence>
<dbReference type="Pfam" id="PF13102">
    <property type="entry name" value="Phage_int_SAM_5"/>
    <property type="match status" value="1"/>
</dbReference>
<dbReference type="Gene3D" id="1.10.150.130">
    <property type="match status" value="1"/>
</dbReference>
<feature type="domain" description="Core-binding (CB)" evidence="7">
    <location>
        <begin position="103"/>
        <end position="182"/>
    </location>
</feature>
<evidence type="ECO:0000256" key="1">
    <source>
        <dbReference type="ARBA" id="ARBA00008857"/>
    </source>
</evidence>
<dbReference type="PANTHER" id="PTHR30349">
    <property type="entry name" value="PHAGE INTEGRASE-RELATED"/>
    <property type="match status" value="1"/>
</dbReference>
<dbReference type="AlphaFoldDB" id="A0A0H4WB41"/>
<evidence type="ECO:0000256" key="2">
    <source>
        <dbReference type="ARBA" id="ARBA00022908"/>
    </source>
</evidence>
<reference evidence="8 9" key="1">
    <citation type="submission" date="2015-01" db="EMBL/GenBank/DDBJ databases">
        <title>Rufibacter sp./DG31D/ whole genome sequencing.</title>
        <authorList>
            <person name="Kim M.K."/>
            <person name="Srinivasan S."/>
            <person name="Lee J.-J."/>
        </authorList>
    </citation>
    <scope>NUCLEOTIDE SEQUENCE [LARGE SCALE GENOMIC DNA]</scope>
    <source>
        <strain evidence="8 9">DG31D</strain>
    </source>
</reference>
<dbReference type="InterPro" id="IPR011010">
    <property type="entry name" value="DNA_brk_join_enz"/>
</dbReference>
<dbReference type="InterPro" id="IPR044068">
    <property type="entry name" value="CB"/>
</dbReference>
<keyword evidence="4" id="KW-0233">DNA recombination</keyword>
<keyword evidence="9" id="KW-1185">Reference proteome</keyword>
<evidence type="ECO:0000259" key="6">
    <source>
        <dbReference type="PROSITE" id="PS51898"/>
    </source>
</evidence>
<dbReference type="Pfam" id="PF17293">
    <property type="entry name" value="Arm-DNA-bind_5"/>
    <property type="match status" value="1"/>
</dbReference>
<sequence>MKPPITCIMLDDRRALKDGTYPVKLKITFQRQRKYYPTRFNMTEEDFASVMEKKPKPKFKDLQIQIQTIEHKAVKVIGDLTDFSFEAFEKKFLNRASKDDVFSAFKTQIDKLSKEGRAGTASSYGCAMKSIETFVDKSSLPFAAVTAEFLREYEQWMLSNKKSLTTVGIYLRTLRALYNDAIASGDAKQELYPFGKRKYVTPSGRNVKKALALTDIEKIFTYVPKHEGEERARDLWVFSYLCQGINVKDIARLRYRNLEEERITFIRAKTERTSRQNLKPITVVRTPEIDQIIERWGSKDAKADNFIFSLLEPDLSPERELARVRNITKEINKYIKRIAIAVGIEKNISTYSARHSFSTVLKRAGAPIELISEALGHSNLKTTESYLDSFEDKVKRRYSSALTAFSKEKE</sequence>
<keyword evidence="3 5" id="KW-0238">DNA-binding</keyword>
<name>A0A0H4WB41_9BACT</name>
<protein>
    <submittedName>
        <fullName evidence="8">Site-specific tyrosine recombinase XerD</fullName>
    </submittedName>
</protein>
<evidence type="ECO:0000313" key="9">
    <source>
        <dbReference type="Proteomes" id="UP000036458"/>
    </source>
</evidence>
<dbReference type="Gene3D" id="1.10.443.10">
    <property type="entry name" value="Intergrase catalytic core"/>
    <property type="match status" value="1"/>
</dbReference>
<dbReference type="PANTHER" id="PTHR30349:SF64">
    <property type="entry name" value="PROPHAGE INTEGRASE INTD-RELATED"/>
    <property type="match status" value="1"/>
</dbReference>
<dbReference type="GO" id="GO:0006310">
    <property type="term" value="P:DNA recombination"/>
    <property type="evidence" value="ECO:0007669"/>
    <property type="project" value="UniProtKB-KW"/>
</dbReference>
<dbReference type="EMBL" id="CP010777">
    <property type="protein sequence ID" value="AKQ47721.1"/>
    <property type="molecule type" value="Genomic_DNA"/>
</dbReference>
<dbReference type="Pfam" id="PF00589">
    <property type="entry name" value="Phage_integrase"/>
    <property type="match status" value="1"/>
</dbReference>
<dbReference type="KEGG" id="ruf:TH63_13640"/>
<dbReference type="InterPro" id="IPR035386">
    <property type="entry name" value="Arm-DNA-bind_5"/>
</dbReference>
<organism evidence="8 9">
    <name type="scientific">Rufibacter radiotolerans</name>
    <dbReference type="NCBI Taxonomy" id="1379910"/>
    <lineage>
        <taxon>Bacteria</taxon>
        <taxon>Pseudomonadati</taxon>
        <taxon>Bacteroidota</taxon>
        <taxon>Cytophagia</taxon>
        <taxon>Cytophagales</taxon>
        <taxon>Hymenobacteraceae</taxon>
        <taxon>Rufibacter</taxon>
    </lineage>
</organism>
<dbReference type="Proteomes" id="UP000036458">
    <property type="component" value="Chromosome"/>
</dbReference>
<dbReference type="PROSITE" id="PS51898">
    <property type="entry name" value="TYR_RECOMBINASE"/>
    <property type="match status" value="1"/>
</dbReference>
<feature type="domain" description="Tyr recombinase" evidence="6">
    <location>
        <begin position="206"/>
        <end position="399"/>
    </location>
</feature>
<dbReference type="STRING" id="1379910.TH63_13640"/>
<dbReference type="CDD" id="cd01185">
    <property type="entry name" value="INTN1_C_like"/>
    <property type="match status" value="1"/>
</dbReference>
<proteinExistence type="inferred from homology"/>
<dbReference type="InterPro" id="IPR025269">
    <property type="entry name" value="SAM-like_dom"/>
</dbReference>
<gene>
    <name evidence="8" type="ORF">TH63_13640</name>
</gene>
<dbReference type="GO" id="GO:0015074">
    <property type="term" value="P:DNA integration"/>
    <property type="evidence" value="ECO:0007669"/>
    <property type="project" value="UniProtKB-KW"/>
</dbReference>
<dbReference type="InterPro" id="IPR013762">
    <property type="entry name" value="Integrase-like_cat_sf"/>
</dbReference>
<dbReference type="PATRIC" id="fig|1379910.4.peg.2963"/>
<evidence type="ECO:0000256" key="5">
    <source>
        <dbReference type="PROSITE-ProRule" id="PRU01248"/>
    </source>
</evidence>
<accession>A0A0H4WB41</accession>
<dbReference type="PROSITE" id="PS51900">
    <property type="entry name" value="CB"/>
    <property type="match status" value="1"/>
</dbReference>
<dbReference type="InterPro" id="IPR002104">
    <property type="entry name" value="Integrase_catalytic"/>
</dbReference>
<dbReference type="InterPro" id="IPR010998">
    <property type="entry name" value="Integrase_recombinase_N"/>
</dbReference>
<dbReference type="SUPFAM" id="SSF56349">
    <property type="entry name" value="DNA breaking-rejoining enzymes"/>
    <property type="match status" value="1"/>
</dbReference>
<dbReference type="GO" id="GO:0003677">
    <property type="term" value="F:DNA binding"/>
    <property type="evidence" value="ECO:0007669"/>
    <property type="project" value="UniProtKB-UniRule"/>
</dbReference>
<dbReference type="InterPro" id="IPR050090">
    <property type="entry name" value="Tyrosine_recombinase_XerCD"/>
</dbReference>
<evidence type="ECO:0000259" key="7">
    <source>
        <dbReference type="PROSITE" id="PS51900"/>
    </source>
</evidence>
<evidence type="ECO:0000256" key="3">
    <source>
        <dbReference type="ARBA" id="ARBA00023125"/>
    </source>
</evidence>
<keyword evidence="2" id="KW-0229">DNA integration</keyword>
<dbReference type="OrthoDB" id="1094492at2"/>
<comment type="similarity">
    <text evidence="1">Belongs to the 'phage' integrase family.</text>
</comment>